<gene>
    <name evidence="3" type="ORF">J2T09_003939</name>
</gene>
<feature type="region of interest" description="Disordered" evidence="1">
    <location>
        <begin position="123"/>
        <end position="142"/>
    </location>
</feature>
<organism evidence="3 4">
    <name type="scientific">Neorhizobium huautlense</name>
    <dbReference type="NCBI Taxonomy" id="67774"/>
    <lineage>
        <taxon>Bacteria</taxon>
        <taxon>Pseudomonadati</taxon>
        <taxon>Pseudomonadota</taxon>
        <taxon>Alphaproteobacteria</taxon>
        <taxon>Hyphomicrobiales</taxon>
        <taxon>Rhizobiaceae</taxon>
        <taxon>Rhizobium/Agrobacterium group</taxon>
        <taxon>Neorhizobium</taxon>
    </lineage>
</organism>
<evidence type="ECO:0000313" key="4">
    <source>
        <dbReference type="Proteomes" id="UP001241472"/>
    </source>
</evidence>
<accession>A0ABT9PZ88</accession>
<dbReference type="EMBL" id="JAUSRF010000013">
    <property type="protein sequence ID" value="MDP9839164.1"/>
    <property type="molecule type" value="Genomic_DNA"/>
</dbReference>
<keyword evidence="2" id="KW-0732">Signal</keyword>
<keyword evidence="4" id="KW-1185">Reference proteome</keyword>
<comment type="caution">
    <text evidence="3">The sequence shown here is derived from an EMBL/GenBank/DDBJ whole genome shotgun (WGS) entry which is preliminary data.</text>
</comment>
<protein>
    <submittedName>
        <fullName evidence="3">Uncharacterized protein</fullName>
    </submittedName>
</protein>
<feature type="compositionally biased region" description="Low complexity" evidence="1">
    <location>
        <begin position="63"/>
        <end position="85"/>
    </location>
</feature>
<sequence>MPKSRLFRTVIAAALFSATALTQAPAAFALSGMAQTKPVSAQGIQPAETAPDSQKGIENQHSQATPPAAAEAPKPDAAPAAEAETEQAIKAEIIHDFSKLPEPVRKLREAIVEAAASGDVERMRPIMDPGSKKTDGPDQNEDPIETLKSFSGDTEGLEILAIMLDLMQTGVARIEAGTPDEVYVWPYFVGKPLNELTPPEKVDLLRIVTAGDLAAMDEAGGYNFYRIGISPDGKWKFIVSGD</sequence>
<feature type="compositionally biased region" description="Basic and acidic residues" evidence="1">
    <location>
        <begin position="123"/>
        <end position="136"/>
    </location>
</feature>
<evidence type="ECO:0000313" key="3">
    <source>
        <dbReference type="EMBL" id="MDP9839164.1"/>
    </source>
</evidence>
<proteinExistence type="predicted"/>
<feature type="chain" id="PRO_5045449283" evidence="2">
    <location>
        <begin position="30"/>
        <end position="242"/>
    </location>
</feature>
<dbReference type="RefSeq" id="WP_306837629.1">
    <property type="nucleotide sequence ID" value="NZ_JAUSRF010000013.1"/>
</dbReference>
<evidence type="ECO:0000256" key="1">
    <source>
        <dbReference type="SAM" id="MobiDB-lite"/>
    </source>
</evidence>
<feature type="region of interest" description="Disordered" evidence="1">
    <location>
        <begin position="40"/>
        <end position="85"/>
    </location>
</feature>
<reference evidence="3 4" key="1">
    <citation type="submission" date="2023-07" db="EMBL/GenBank/DDBJ databases">
        <title>Sorghum-associated microbial communities from plants grown in Nebraska, USA.</title>
        <authorList>
            <person name="Schachtman D."/>
        </authorList>
    </citation>
    <scope>NUCLEOTIDE SEQUENCE [LARGE SCALE GENOMIC DNA]</scope>
    <source>
        <strain evidence="3 4">DS1307</strain>
    </source>
</reference>
<feature type="signal peptide" evidence="2">
    <location>
        <begin position="1"/>
        <end position="29"/>
    </location>
</feature>
<name>A0ABT9PZ88_9HYPH</name>
<evidence type="ECO:0000256" key="2">
    <source>
        <dbReference type="SAM" id="SignalP"/>
    </source>
</evidence>
<dbReference type="Proteomes" id="UP001241472">
    <property type="component" value="Unassembled WGS sequence"/>
</dbReference>